<dbReference type="GO" id="GO:0045454">
    <property type="term" value="P:cell redox homeostasis"/>
    <property type="evidence" value="ECO:0007669"/>
    <property type="project" value="TreeGrafter"/>
</dbReference>
<evidence type="ECO:0000313" key="3">
    <source>
        <dbReference type="Proteomes" id="UP000218399"/>
    </source>
</evidence>
<dbReference type="InterPro" id="IPR036249">
    <property type="entry name" value="Thioredoxin-like_sf"/>
</dbReference>
<evidence type="ECO:0000259" key="1">
    <source>
        <dbReference type="Pfam" id="PF00462"/>
    </source>
</evidence>
<dbReference type="SUPFAM" id="SSF52833">
    <property type="entry name" value="Thioredoxin-like"/>
    <property type="match status" value="1"/>
</dbReference>
<dbReference type="PANTHER" id="PTHR34386:SF1">
    <property type="entry name" value="GLUTAREDOXIN-LIKE PROTEIN NRDH"/>
    <property type="match status" value="1"/>
</dbReference>
<dbReference type="RefSeq" id="WP_095615021.1">
    <property type="nucleotide sequence ID" value="NZ_MVOH01000011.1"/>
</dbReference>
<sequence>MPITIYTKPGCPQCTATRRAFDRLGVGYDTVDVTTDAQALRTLQDAGFRAAPVIITDDDSWSGYRPDKIRAYARAHTMHDTHGARA</sequence>
<dbReference type="Pfam" id="PF00462">
    <property type="entry name" value="Glutaredoxin"/>
    <property type="match status" value="1"/>
</dbReference>
<organism evidence="2 3">
    <name type="scientific">Bifidobacterium criceti</name>
    <dbReference type="NCBI Taxonomy" id="1960969"/>
    <lineage>
        <taxon>Bacteria</taxon>
        <taxon>Bacillati</taxon>
        <taxon>Actinomycetota</taxon>
        <taxon>Actinomycetes</taxon>
        <taxon>Bifidobacteriales</taxon>
        <taxon>Bifidobacteriaceae</taxon>
        <taxon>Bifidobacterium</taxon>
    </lineage>
</organism>
<dbReference type="GO" id="GO:0009055">
    <property type="term" value="F:electron transfer activity"/>
    <property type="evidence" value="ECO:0007669"/>
    <property type="project" value="TreeGrafter"/>
</dbReference>
<dbReference type="EMBL" id="MVOH01000011">
    <property type="protein sequence ID" value="PAU67708.1"/>
    <property type="molecule type" value="Genomic_DNA"/>
</dbReference>
<dbReference type="Gene3D" id="3.40.30.10">
    <property type="entry name" value="Glutaredoxin"/>
    <property type="match status" value="1"/>
</dbReference>
<protein>
    <submittedName>
        <fullName evidence="2">Glutaredoxin</fullName>
    </submittedName>
</protein>
<dbReference type="InterPro" id="IPR002109">
    <property type="entry name" value="Glutaredoxin"/>
</dbReference>
<feature type="domain" description="Glutaredoxin" evidence="1">
    <location>
        <begin position="3"/>
        <end position="59"/>
    </location>
</feature>
<dbReference type="PROSITE" id="PS51354">
    <property type="entry name" value="GLUTAREDOXIN_2"/>
    <property type="match status" value="1"/>
</dbReference>
<proteinExistence type="predicted"/>
<name>A0A2A2EFN3_9BIFI</name>
<dbReference type="Proteomes" id="UP000218399">
    <property type="component" value="Unassembled WGS sequence"/>
</dbReference>
<dbReference type="InterPro" id="IPR051548">
    <property type="entry name" value="Grx-like_ET"/>
</dbReference>
<dbReference type="OrthoDB" id="8545217at2"/>
<keyword evidence="3" id="KW-1185">Reference proteome</keyword>
<comment type="caution">
    <text evidence="2">The sequence shown here is derived from an EMBL/GenBank/DDBJ whole genome shotgun (WGS) entry which is preliminary data.</text>
</comment>
<dbReference type="AlphaFoldDB" id="A0A2A2EFN3"/>
<evidence type="ECO:0000313" key="2">
    <source>
        <dbReference type="EMBL" id="PAU67708.1"/>
    </source>
</evidence>
<dbReference type="PANTHER" id="PTHR34386">
    <property type="entry name" value="GLUTAREDOXIN"/>
    <property type="match status" value="1"/>
</dbReference>
<accession>A0A2A2EFN3</accession>
<reference evidence="2 3" key="1">
    <citation type="journal article" date="2017" name="ISME J.">
        <title>Unveiling bifidobacterial biogeography across the mammalian branch of the tree of life.</title>
        <authorList>
            <person name="Milani C."/>
            <person name="Mangifesta M."/>
            <person name="Mancabelli L."/>
            <person name="Lugli G.A."/>
            <person name="James K."/>
            <person name="Duranti S."/>
            <person name="Turroni F."/>
            <person name="Ferrario C."/>
            <person name="Ossiprandi M.C."/>
            <person name="van Sinderen D."/>
            <person name="Ventura M."/>
        </authorList>
    </citation>
    <scope>NUCLEOTIDE SEQUENCE [LARGE SCALE GENOMIC DNA]</scope>
    <source>
        <strain evidence="3">Ham19E</strain>
    </source>
</reference>
<dbReference type="CDD" id="cd02976">
    <property type="entry name" value="NrdH"/>
    <property type="match status" value="1"/>
</dbReference>
<gene>
    <name evidence="2" type="ORF">B1526_1016</name>
</gene>